<feature type="domain" description="MOSC" evidence="1">
    <location>
        <begin position="18"/>
        <end position="168"/>
    </location>
</feature>
<dbReference type="Pfam" id="PF03473">
    <property type="entry name" value="MOSC"/>
    <property type="match status" value="1"/>
</dbReference>
<dbReference type="SUPFAM" id="SSF50800">
    <property type="entry name" value="PK beta-barrel domain-like"/>
    <property type="match status" value="1"/>
</dbReference>
<dbReference type="PROSITE" id="PS51340">
    <property type="entry name" value="MOSC"/>
    <property type="match status" value="1"/>
</dbReference>
<gene>
    <name evidence="2" type="ORF">EDD54_2479</name>
</gene>
<reference evidence="2 3" key="1">
    <citation type="submission" date="2019-03" db="EMBL/GenBank/DDBJ databases">
        <title>Genomic Encyclopedia of Type Strains, Phase IV (KMG-IV): sequencing the most valuable type-strain genomes for metagenomic binning, comparative biology and taxonomic classification.</title>
        <authorList>
            <person name="Goeker M."/>
        </authorList>
    </citation>
    <scope>NUCLEOTIDE SEQUENCE [LARGE SCALE GENOMIC DNA]</scope>
    <source>
        <strain evidence="2 3">DSM 102969</strain>
    </source>
</reference>
<keyword evidence="3" id="KW-1185">Reference proteome</keyword>
<protein>
    <recommendedName>
        <fullName evidence="1">MOSC domain-containing protein</fullName>
    </recommendedName>
</protein>
<comment type="caution">
    <text evidence="2">The sequence shown here is derived from an EMBL/GenBank/DDBJ whole genome shotgun (WGS) entry which is preliminary data.</text>
</comment>
<organism evidence="2 3">
    <name type="scientific">Oharaeibacter diazotrophicus</name>
    <dbReference type="NCBI Taxonomy" id="1920512"/>
    <lineage>
        <taxon>Bacteria</taxon>
        <taxon>Pseudomonadati</taxon>
        <taxon>Pseudomonadota</taxon>
        <taxon>Alphaproteobacteria</taxon>
        <taxon>Hyphomicrobiales</taxon>
        <taxon>Pleomorphomonadaceae</taxon>
        <taxon>Oharaeibacter</taxon>
    </lineage>
</organism>
<dbReference type="OrthoDB" id="9786134at2"/>
<evidence type="ECO:0000313" key="2">
    <source>
        <dbReference type="EMBL" id="TDP85624.1"/>
    </source>
</evidence>
<dbReference type="GO" id="GO:0030151">
    <property type="term" value="F:molybdenum ion binding"/>
    <property type="evidence" value="ECO:0007669"/>
    <property type="project" value="InterPro"/>
</dbReference>
<evidence type="ECO:0000259" key="1">
    <source>
        <dbReference type="PROSITE" id="PS51340"/>
    </source>
</evidence>
<dbReference type="Proteomes" id="UP000294547">
    <property type="component" value="Unassembled WGS sequence"/>
</dbReference>
<name>A0A4R6RH77_9HYPH</name>
<proteinExistence type="predicted"/>
<sequence>MSARVVAVAADDGHRFSKPVRAAIDLIAGLGVAGDAHAGVTVQHRSRVAVDPTQPNLRQVHLVACETLDELVAAGFAVAPGVIGENVTTANLDLLALPRGTRLRLGAEAVVEVTGLRNPCAQLDCFQKGLTAALLGRDADGGLVRKAGVMAIVVAGGTVGPDDPIGVELPPRPWQRLERV</sequence>
<dbReference type="AlphaFoldDB" id="A0A4R6RH77"/>
<accession>A0A4R6RH77</accession>
<dbReference type="InterPro" id="IPR005302">
    <property type="entry name" value="MoCF_Sase_C"/>
</dbReference>
<evidence type="ECO:0000313" key="3">
    <source>
        <dbReference type="Proteomes" id="UP000294547"/>
    </source>
</evidence>
<dbReference type="InterPro" id="IPR011037">
    <property type="entry name" value="Pyrv_Knase-like_insert_dom_sf"/>
</dbReference>
<dbReference type="GO" id="GO:0003824">
    <property type="term" value="F:catalytic activity"/>
    <property type="evidence" value="ECO:0007669"/>
    <property type="project" value="InterPro"/>
</dbReference>
<dbReference type="RefSeq" id="WP_126541458.1">
    <property type="nucleotide sequence ID" value="NZ_BSPM01000004.1"/>
</dbReference>
<dbReference type="EMBL" id="SNXY01000007">
    <property type="protein sequence ID" value="TDP85624.1"/>
    <property type="molecule type" value="Genomic_DNA"/>
</dbReference>
<dbReference type="PANTHER" id="PTHR36930">
    <property type="entry name" value="METAL-SULFUR CLUSTER BIOSYNTHESIS PROTEINS YUAD-RELATED"/>
    <property type="match status" value="1"/>
</dbReference>
<dbReference type="PANTHER" id="PTHR36930:SF1">
    <property type="entry name" value="MOSC DOMAIN-CONTAINING PROTEIN"/>
    <property type="match status" value="1"/>
</dbReference>
<dbReference type="GO" id="GO:0030170">
    <property type="term" value="F:pyridoxal phosphate binding"/>
    <property type="evidence" value="ECO:0007669"/>
    <property type="project" value="InterPro"/>
</dbReference>
<dbReference type="Gene3D" id="2.40.33.20">
    <property type="entry name" value="PK beta-barrel domain-like"/>
    <property type="match status" value="1"/>
</dbReference>
<dbReference type="InterPro" id="IPR052716">
    <property type="entry name" value="MOSC_domain"/>
</dbReference>